<dbReference type="EMBL" id="CP000463">
    <property type="protein sequence ID" value="ABJ06451.1"/>
    <property type="molecule type" value="Genomic_DNA"/>
</dbReference>
<gene>
    <name evidence="1" type="ordered locus">RPE_2513</name>
</gene>
<dbReference type="OrthoDB" id="7431744at2"/>
<accession>Q07NN3</accession>
<dbReference type="HOGENOM" id="CLU_1093616_0_0_5"/>
<sequence length="254" mass="29651">MIPRTYSPGHPDDRYWHEDFWSWLKDQPQDAWFLWVRSAFWGNTEQIVDWMLDEPECDLAIVSFVFWRNHPGYWVLNPEALGSWRVSQIGKILRNLERRCYTGPALFYDRYEVLHQVHEYIDALKAKGTDLPFALPRLLCGPFNGRRARIPDAYDAETERDLAEVFQALGGWLPRSEQANWQEQKRGGNLAIADAMELPSVPRDPLQSFKALGDIDYLEAIFGRHDDFARAVERIRTPQTVISVEDGWKPPWCS</sequence>
<protein>
    <submittedName>
        <fullName evidence="1">Uncharacterized protein</fullName>
    </submittedName>
</protein>
<reference evidence="1" key="1">
    <citation type="submission" date="2006-09" db="EMBL/GenBank/DDBJ databases">
        <title>Complete sequence of Rhodopseudomonas palustris BisA53.</title>
        <authorList>
            <consortium name="US DOE Joint Genome Institute"/>
            <person name="Copeland A."/>
            <person name="Lucas S."/>
            <person name="Lapidus A."/>
            <person name="Barry K."/>
            <person name="Detter J.C."/>
            <person name="Glavina del Rio T."/>
            <person name="Hammon N."/>
            <person name="Israni S."/>
            <person name="Dalin E."/>
            <person name="Tice H."/>
            <person name="Pitluck S."/>
            <person name="Chain P."/>
            <person name="Malfatti S."/>
            <person name="Shin M."/>
            <person name="Vergez L."/>
            <person name="Schmutz J."/>
            <person name="Larimer F."/>
            <person name="Land M."/>
            <person name="Hauser L."/>
            <person name="Pelletier D.A."/>
            <person name="Kyrpides N."/>
            <person name="Kim E."/>
            <person name="Harwood C.S."/>
            <person name="Oda Y."/>
            <person name="Richardson P."/>
        </authorList>
    </citation>
    <scope>NUCLEOTIDE SEQUENCE [LARGE SCALE GENOMIC DNA]</scope>
    <source>
        <strain evidence="1">BisA53</strain>
    </source>
</reference>
<dbReference type="AlphaFoldDB" id="Q07NN3"/>
<proteinExistence type="predicted"/>
<evidence type="ECO:0000313" key="1">
    <source>
        <dbReference type="EMBL" id="ABJ06451.1"/>
    </source>
</evidence>
<organism evidence="1">
    <name type="scientific">Rhodopseudomonas palustris (strain BisA53)</name>
    <dbReference type="NCBI Taxonomy" id="316055"/>
    <lineage>
        <taxon>Bacteria</taxon>
        <taxon>Pseudomonadati</taxon>
        <taxon>Pseudomonadota</taxon>
        <taxon>Alphaproteobacteria</taxon>
        <taxon>Hyphomicrobiales</taxon>
        <taxon>Nitrobacteraceae</taxon>
        <taxon>Rhodopseudomonas</taxon>
    </lineage>
</organism>
<dbReference type="KEGG" id="rpe:RPE_2513"/>
<name>Q07NN3_RHOP5</name>